<dbReference type="EMBL" id="PDUG01000005">
    <property type="protein sequence ID" value="PIC30241.1"/>
    <property type="molecule type" value="Genomic_DNA"/>
</dbReference>
<keyword evidence="1" id="KW-0812">Transmembrane</keyword>
<proteinExistence type="predicted"/>
<dbReference type="InterPro" id="IPR009545">
    <property type="entry name" value="Claudin-like"/>
</dbReference>
<evidence type="ECO:0000256" key="1">
    <source>
        <dbReference type="SAM" id="Phobius"/>
    </source>
</evidence>
<name>A0A2G5TT18_9PELO</name>
<evidence type="ECO:0008006" key="4">
    <source>
        <dbReference type="Google" id="ProtNLM"/>
    </source>
</evidence>
<gene>
    <name evidence="2" type="primary">Cnig_chr_V.g21552</name>
    <name evidence="2" type="ORF">B9Z55_021552</name>
</gene>
<dbReference type="Pfam" id="PF06653">
    <property type="entry name" value="Claudin_3"/>
    <property type="match status" value="1"/>
</dbReference>
<feature type="transmembrane region" description="Helical" evidence="1">
    <location>
        <begin position="151"/>
        <end position="175"/>
    </location>
</feature>
<keyword evidence="1" id="KW-1133">Transmembrane helix</keyword>
<reference evidence="3" key="1">
    <citation type="submission" date="2017-10" db="EMBL/GenBank/DDBJ databases">
        <title>Rapid genome shrinkage in a self-fertile nematode reveals novel sperm competition proteins.</title>
        <authorList>
            <person name="Yin D."/>
            <person name="Schwarz E.M."/>
            <person name="Thomas C.G."/>
            <person name="Felde R.L."/>
            <person name="Korf I.F."/>
            <person name="Cutter A.D."/>
            <person name="Schartner C.M."/>
            <person name="Ralston E.J."/>
            <person name="Meyer B.J."/>
            <person name="Haag E.S."/>
        </authorList>
    </citation>
    <scope>NUCLEOTIDE SEQUENCE [LARGE SCALE GENOMIC DNA]</scope>
    <source>
        <strain evidence="3">JU1422</strain>
    </source>
</reference>
<evidence type="ECO:0000313" key="3">
    <source>
        <dbReference type="Proteomes" id="UP000230233"/>
    </source>
</evidence>
<feature type="transmembrane region" description="Helical" evidence="1">
    <location>
        <begin position="71"/>
        <end position="94"/>
    </location>
</feature>
<keyword evidence="3" id="KW-1185">Reference proteome</keyword>
<feature type="transmembrane region" description="Helical" evidence="1">
    <location>
        <begin position="30"/>
        <end position="51"/>
    </location>
</feature>
<dbReference type="Gene3D" id="1.20.140.150">
    <property type="match status" value="1"/>
</dbReference>
<dbReference type="AlphaFoldDB" id="A0A2G5TT18"/>
<dbReference type="Proteomes" id="UP000230233">
    <property type="component" value="Chromosome V"/>
</dbReference>
<sequence>MGWILIFFPRRRNNDSAPTASPDITQSHPFSLIIILSVIFSMFLLPTASFASGWTTNGDALYNSNISGYSWAQTTFILMCISTVISVLLFPAILSLFTFIHKKHGFSSKMQKVSFGFLICIILQIILIFIALLTFTIGFENSDLQKQSLGFCVYLTWVAFGLYTIGGIAWFIYIWKYFHDYDKDYDTGKCRNCN</sequence>
<accession>A0A2G5TT18</accession>
<evidence type="ECO:0000313" key="2">
    <source>
        <dbReference type="EMBL" id="PIC30241.1"/>
    </source>
</evidence>
<comment type="caution">
    <text evidence="2">The sequence shown here is derived from an EMBL/GenBank/DDBJ whole genome shotgun (WGS) entry which is preliminary data.</text>
</comment>
<organism evidence="2 3">
    <name type="scientific">Caenorhabditis nigoni</name>
    <dbReference type="NCBI Taxonomy" id="1611254"/>
    <lineage>
        <taxon>Eukaryota</taxon>
        <taxon>Metazoa</taxon>
        <taxon>Ecdysozoa</taxon>
        <taxon>Nematoda</taxon>
        <taxon>Chromadorea</taxon>
        <taxon>Rhabditida</taxon>
        <taxon>Rhabditina</taxon>
        <taxon>Rhabditomorpha</taxon>
        <taxon>Rhabditoidea</taxon>
        <taxon>Rhabditidae</taxon>
        <taxon>Peloderinae</taxon>
        <taxon>Caenorhabditis</taxon>
    </lineage>
</organism>
<keyword evidence="1" id="KW-0472">Membrane</keyword>
<feature type="transmembrane region" description="Helical" evidence="1">
    <location>
        <begin position="115"/>
        <end position="139"/>
    </location>
</feature>
<protein>
    <recommendedName>
        <fullName evidence="4">MARVEL domain-containing protein</fullName>
    </recommendedName>
</protein>